<name>A0ABR4P8P4_9HELO</name>
<organism evidence="1 2">
    <name type="scientific">Phlyctema vagabunda</name>
    <dbReference type="NCBI Taxonomy" id="108571"/>
    <lineage>
        <taxon>Eukaryota</taxon>
        <taxon>Fungi</taxon>
        <taxon>Dikarya</taxon>
        <taxon>Ascomycota</taxon>
        <taxon>Pezizomycotina</taxon>
        <taxon>Leotiomycetes</taxon>
        <taxon>Helotiales</taxon>
        <taxon>Dermateaceae</taxon>
        <taxon>Phlyctema</taxon>
    </lineage>
</organism>
<dbReference type="EMBL" id="JBFCZG010000007">
    <property type="protein sequence ID" value="KAL3419674.1"/>
    <property type="molecule type" value="Genomic_DNA"/>
</dbReference>
<evidence type="ECO:0000313" key="2">
    <source>
        <dbReference type="Proteomes" id="UP001629113"/>
    </source>
</evidence>
<protein>
    <submittedName>
        <fullName evidence="1">Uncharacterized protein</fullName>
    </submittedName>
</protein>
<comment type="caution">
    <text evidence="1">The sequence shown here is derived from an EMBL/GenBank/DDBJ whole genome shotgun (WGS) entry which is preliminary data.</text>
</comment>
<sequence>MSRRGFNTLHGFDMGPPPPGFNHGQLPPFNFQAFTQQWSSQAMNPSAQSIHIAPAAAPQPPPQPALVYHFAQPAPAPAPAPAAPQPQPYPYLYPGQWPSAAPVSDGGIPGIHLRNNTGGVGLPPGYNYLFPPTSCQIHVFKTATAPWDMAGLSKDDARTHVKLVVPCNTSVKDLMQGLGCNNPDAAKNVLYEVTETGNGAWSRGLVIKGDDKERVNQEIREFAWTEARTGLPGEQPVVWLWATKD</sequence>
<accession>A0ABR4P8P4</accession>
<proteinExistence type="predicted"/>
<gene>
    <name evidence="1" type="ORF">PVAG01_08172</name>
</gene>
<evidence type="ECO:0000313" key="1">
    <source>
        <dbReference type="EMBL" id="KAL3419674.1"/>
    </source>
</evidence>
<keyword evidence="2" id="KW-1185">Reference proteome</keyword>
<reference evidence="1 2" key="1">
    <citation type="submission" date="2024-06" db="EMBL/GenBank/DDBJ databases">
        <title>Complete genome of Phlyctema vagabunda strain 19-DSS-EL-015.</title>
        <authorList>
            <person name="Fiorenzani C."/>
        </authorList>
    </citation>
    <scope>NUCLEOTIDE SEQUENCE [LARGE SCALE GENOMIC DNA]</scope>
    <source>
        <strain evidence="1 2">19-DSS-EL-015</strain>
    </source>
</reference>
<dbReference type="Proteomes" id="UP001629113">
    <property type="component" value="Unassembled WGS sequence"/>
</dbReference>